<organism evidence="1 2">
    <name type="scientific">Trifolium pratense</name>
    <name type="common">Red clover</name>
    <dbReference type="NCBI Taxonomy" id="57577"/>
    <lineage>
        <taxon>Eukaryota</taxon>
        <taxon>Viridiplantae</taxon>
        <taxon>Streptophyta</taxon>
        <taxon>Embryophyta</taxon>
        <taxon>Tracheophyta</taxon>
        <taxon>Spermatophyta</taxon>
        <taxon>Magnoliopsida</taxon>
        <taxon>eudicotyledons</taxon>
        <taxon>Gunneridae</taxon>
        <taxon>Pentapetalae</taxon>
        <taxon>rosids</taxon>
        <taxon>fabids</taxon>
        <taxon>Fabales</taxon>
        <taxon>Fabaceae</taxon>
        <taxon>Papilionoideae</taxon>
        <taxon>50 kb inversion clade</taxon>
        <taxon>NPAAA clade</taxon>
        <taxon>Hologalegina</taxon>
        <taxon>IRL clade</taxon>
        <taxon>Trifolieae</taxon>
        <taxon>Trifolium</taxon>
    </lineage>
</organism>
<protein>
    <submittedName>
        <fullName evidence="1">Uncharacterized protein</fullName>
    </submittedName>
</protein>
<dbReference type="EMBL" id="CASHSV030000716">
    <property type="protein sequence ID" value="CAJ2672737.1"/>
    <property type="molecule type" value="Genomic_DNA"/>
</dbReference>
<keyword evidence="2" id="KW-1185">Reference proteome</keyword>
<name>A0ACB0M009_TRIPR</name>
<dbReference type="Proteomes" id="UP001177021">
    <property type="component" value="Unassembled WGS sequence"/>
</dbReference>
<evidence type="ECO:0000313" key="1">
    <source>
        <dbReference type="EMBL" id="CAJ2672737.1"/>
    </source>
</evidence>
<gene>
    <name evidence="1" type="ORF">MILVUS5_LOCUS36326</name>
</gene>
<proteinExistence type="predicted"/>
<accession>A0ACB0M009</accession>
<sequence>MSFEHYGRGSEANGIHFYQTIQLRQLQDQELMIPRNFVERYWKDVPNPISLRLPNESVCKMFWVWVLLPCLVQWGDDIYIQDWKRFARSLRCGDLLVFQYKGGSDFHVIILDESKLEIDYSSMRYNDDQEEEQRQNIEQPVKKKKINSNDSVATPQETHIDKRKLKMNATQRKISEIYVSSMRCNNEQDKESDVDDYAEIANEGENTKQPFKKKKINPNDSAGTPQGTGIDKRKINMNATLKKVLEANRNRGGSKDMKVKKCTKTIDANKICCTDSHPDENPNFTLKLSRSYVEGHHIRLRIPLSFSKEYMNEFLQGNATIRSVGDERTWNVTLKLDGCNGNFEMRTGWKSFLQEHNLQVGDECKFEMTQRKPLLFTITIIPATKESCPERFQENQPIQEDMDHVGNYGEGISRGSSKTHGLTNSPSPISHYKFEVSVTSLDKVAIPSEFLKRHNIFSGNLVELKVGEGTWFVEVNYNQHLDYGSFTKGWEEFVRECKVKIGDTCLFEMIDVQNHVFKVSIILDV</sequence>
<comment type="caution">
    <text evidence="1">The sequence shown here is derived from an EMBL/GenBank/DDBJ whole genome shotgun (WGS) entry which is preliminary data.</text>
</comment>
<evidence type="ECO:0000313" key="2">
    <source>
        <dbReference type="Proteomes" id="UP001177021"/>
    </source>
</evidence>
<reference evidence="1" key="1">
    <citation type="submission" date="2023-10" db="EMBL/GenBank/DDBJ databases">
        <authorList>
            <person name="Rodriguez Cubillos JULIANA M."/>
            <person name="De Vega J."/>
        </authorList>
    </citation>
    <scope>NUCLEOTIDE SEQUENCE</scope>
</reference>